<evidence type="ECO:0000313" key="2">
    <source>
        <dbReference type="EMBL" id="SQC67403.1"/>
    </source>
</evidence>
<dbReference type="RefSeq" id="WP_007472721.1">
    <property type="nucleotide sequence ID" value="NZ_UAWT01000007.1"/>
</dbReference>
<dbReference type="EMBL" id="UAWT01000007">
    <property type="protein sequence ID" value="SQC67403.1"/>
    <property type="molecule type" value="Genomic_DNA"/>
</dbReference>
<reference evidence="2 3" key="1">
    <citation type="submission" date="2018-06" db="EMBL/GenBank/DDBJ databases">
        <authorList>
            <consortium name="Pathogen Informatics"/>
            <person name="Doyle S."/>
        </authorList>
    </citation>
    <scope>NUCLEOTIDE SEQUENCE [LARGE SCALE GENOMIC DNA]</scope>
    <source>
        <strain evidence="2 3">NCTC13940</strain>
    </source>
</reference>
<evidence type="ECO:0000256" key="1">
    <source>
        <dbReference type="SAM" id="Phobius"/>
    </source>
</evidence>
<dbReference type="AlphaFoldDB" id="A0A2X3H3J1"/>
<name>A0A2X3H3J1_9LIST</name>
<evidence type="ECO:0000313" key="3">
    <source>
        <dbReference type="Proteomes" id="UP000250257"/>
    </source>
</evidence>
<gene>
    <name evidence="2" type="ORF">NCTC13940_00802</name>
</gene>
<feature type="transmembrane region" description="Helical" evidence="1">
    <location>
        <begin position="6"/>
        <end position="36"/>
    </location>
</feature>
<organism evidence="2 3">
    <name type="scientific">Listeria fleischmannii subsp. fleischmannii</name>
    <dbReference type="NCBI Taxonomy" id="1671902"/>
    <lineage>
        <taxon>Bacteria</taxon>
        <taxon>Bacillati</taxon>
        <taxon>Bacillota</taxon>
        <taxon>Bacilli</taxon>
        <taxon>Bacillales</taxon>
        <taxon>Listeriaceae</taxon>
        <taxon>Listeria</taxon>
    </lineage>
</organism>
<keyword evidence="1" id="KW-1133">Transmembrane helix</keyword>
<protein>
    <submittedName>
        <fullName evidence="2">Predicted membrane protein (DUF2078)</fullName>
    </submittedName>
</protein>
<keyword evidence="1" id="KW-0812">Transmembrane</keyword>
<accession>A0A2X3H3J1</accession>
<sequence>MMGNSWFNLFGGGMGGMMFMSFFWIIILIAIFYLIYAMVKNKAEKPEQITSYEEDPEQVLLNEFMRGHISEEEYLHKKKYL</sequence>
<proteinExistence type="predicted"/>
<keyword evidence="1" id="KW-0472">Membrane</keyword>
<dbReference type="Proteomes" id="UP000250257">
    <property type="component" value="Unassembled WGS sequence"/>
</dbReference>